<dbReference type="SUPFAM" id="SSF46689">
    <property type="entry name" value="Homeodomain-like"/>
    <property type="match status" value="1"/>
</dbReference>
<keyword evidence="3 5" id="KW-0238">DNA-binding</keyword>
<dbReference type="PROSITE" id="PS50977">
    <property type="entry name" value="HTH_TETR_2"/>
    <property type="match status" value="1"/>
</dbReference>
<proteinExistence type="predicted"/>
<dbReference type="Pfam" id="PF00440">
    <property type="entry name" value="TetR_N"/>
    <property type="match status" value="1"/>
</dbReference>
<name>A0ABW2VY09_9ACTN</name>
<dbReference type="InterPro" id="IPR009057">
    <property type="entry name" value="Homeodomain-like_sf"/>
</dbReference>
<keyword evidence="4" id="KW-0804">Transcription</keyword>
<dbReference type="PANTHER" id="PTHR30055:SF200">
    <property type="entry name" value="HTH-TYPE TRANSCRIPTIONAL REPRESSOR BDCR"/>
    <property type="match status" value="1"/>
</dbReference>
<gene>
    <name evidence="7" type="ORF">ACFQZP_38045</name>
</gene>
<feature type="domain" description="HTH tetR-type" evidence="6">
    <location>
        <begin position="16"/>
        <end position="76"/>
    </location>
</feature>
<evidence type="ECO:0000313" key="7">
    <source>
        <dbReference type="EMBL" id="MFD0287377.1"/>
    </source>
</evidence>
<dbReference type="InterPro" id="IPR050109">
    <property type="entry name" value="HTH-type_TetR-like_transc_reg"/>
</dbReference>
<protein>
    <submittedName>
        <fullName evidence="7">TetR/AcrR family transcriptional regulator</fullName>
    </submittedName>
</protein>
<evidence type="ECO:0000256" key="5">
    <source>
        <dbReference type="PROSITE-ProRule" id="PRU00335"/>
    </source>
</evidence>
<dbReference type="Proteomes" id="UP001596957">
    <property type="component" value="Unassembled WGS sequence"/>
</dbReference>
<keyword evidence="1" id="KW-0678">Repressor</keyword>
<organism evidence="7 8">
    <name type="scientific">Streptomyces lutosisoli</name>
    <dbReference type="NCBI Taxonomy" id="2665721"/>
    <lineage>
        <taxon>Bacteria</taxon>
        <taxon>Bacillati</taxon>
        <taxon>Actinomycetota</taxon>
        <taxon>Actinomycetes</taxon>
        <taxon>Kitasatosporales</taxon>
        <taxon>Streptomycetaceae</taxon>
        <taxon>Streptomyces</taxon>
    </lineage>
</organism>
<keyword evidence="2" id="KW-0805">Transcription regulation</keyword>
<evidence type="ECO:0000259" key="6">
    <source>
        <dbReference type="PROSITE" id="PS50977"/>
    </source>
</evidence>
<dbReference type="SUPFAM" id="SSF48498">
    <property type="entry name" value="Tetracyclin repressor-like, C-terminal domain"/>
    <property type="match status" value="1"/>
</dbReference>
<sequence length="220" mass="24888">MTTSPASVAPLEYPTDSPQWRILRAAVAVMIERGFPDTRVADVAKQADVSTGLVLYYFKSRSGLLTKALRFAEDVFYEDLRRRLAVIEHPGKRLAEMIQVSYRPDTTTVVPHSWLLWFDLWQQSVRHPELRREREELDRRWRDTIADTVRDGQAAGYFRETDADDFALMLSAMLDGLVVPLTLDDPGLKAERATALCMRLCAHELGADWLGEPEGAGPKA</sequence>
<keyword evidence="8" id="KW-1185">Reference proteome</keyword>
<dbReference type="InterPro" id="IPR036271">
    <property type="entry name" value="Tet_transcr_reg_TetR-rel_C_sf"/>
</dbReference>
<reference evidence="8" key="1">
    <citation type="journal article" date="2019" name="Int. J. Syst. Evol. Microbiol.">
        <title>The Global Catalogue of Microorganisms (GCM) 10K type strain sequencing project: providing services to taxonomists for standard genome sequencing and annotation.</title>
        <authorList>
            <consortium name="The Broad Institute Genomics Platform"/>
            <consortium name="The Broad Institute Genome Sequencing Center for Infectious Disease"/>
            <person name="Wu L."/>
            <person name="Ma J."/>
        </authorList>
    </citation>
    <scope>NUCLEOTIDE SEQUENCE [LARGE SCALE GENOMIC DNA]</scope>
    <source>
        <strain evidence="8">CGMCC 4.7198</strain>
    </source>
</reference>
<evidence type="ECO:0000256" key="2">
    <source>
        <dbReference type="ARBA" id="ARBA00023015"/>
    </source>
</evidence>
<comment type="caution">
    <text evidence="7">The sequence shown here is derived from an EMBL/GenBank/DDBJ whole genome shotgun (WGS) entry which is preliminary data.</text>
</comment>
<dbReference type="EMBL" id="JBHTEC010000001">
    <property type="protein sequence ID" value="MFD0287377.1"/>
    <property type="molecule type" value="Genomic_DNA"/>
</dbReference>
<feature type="DNA-binding region" description="H-T-H motif" evidence="5">
    <location>
        <begin position="39"/>
        <end position="58"/>
    </location>
</feature>
<evidence type="ECO:0000313" key="8">
    <source>
        <dbReference type="Proteomes" id="UP001596957"/>
    </source>
</evidence>
<evidence type="ECO:0000256" key="1">
    <source>
        <dbReference type="ARBA" id="ARBA00022491"/>
    </source>
</evidence>
<dbReference type="Gene3D" id="1.10.357.10">
    <property type="entry name" value="Tetracycline Repressor, domain 2"/>
    <property type="match status" value="1"/>
</dbReference>
<evidence type="ECO:0000256" key="3">
    <source>
        <dbReference type="ARBA" id="ARBA00023125"/>
    </source>
</evidence>
<dbReference type="Pfam" id="PF13977">
    <property type="entry name" value="TetR_C_6"/>
    <property type="match status" value="1"/>
</dbReference>
<dbReference type="PRINTS" id="PR00455">
    <property type="entry name" value="HTHTETR"/>
</dbReference>
<dbReference type="InterPro" id="IPR039538">
    <property type="entry name" value="BetI_C"/>
</dbReference>
<accession>A0ABW2VY09</accession>
<dbReference type="PANTHER" id="PTHR30055">
    <property type="entry name" value="HTH-TYPE TRANSCRIPTIONAL REGULATOR RUTR"/>
    <property type="match status" value="1"/>
</dbReference>
<dbReference type="InterPro" id="IPR001647">
    <property type="entry name" value="HTH_TetR"/>
</dbReference>
<dbReference type="RefSeq" id="WP_381259179.1">
    <property type="nucleotide sequence ID" value="NZ_JBHTBI010000032.1"/>
</dbReference>
<evidence type="ECO:0000256" key="4">
    <source>
        <dbReference type="ARBA" id="ARBA00023163"/>
    </source>
</evidence>